<dbReference type="AlphaFoldDB" id="A0A1J5R743"/>
<comment type="caution">
    <text evidence="6">The sequence shown here is derived from an EMBL/GenBank/DDBJ whole genome shotgun (WGS) entry which is preliminary data.</text>
</comment>
<keyword evidence="3 6" id="KW-0378">Hydrolase</keyword>
<reference evidence="6" key="1">
    <citation type="submission" date="2016-10" db="EMBL/GenBank/DDBJ databases">
        <title>Sequence of Gallionella enrichment culture.</title>
        <authorList>
            <person name="Poehlein A."/>
            <person name="Muehling M."/>
            <person name="Daniel R."/>
        </authorList>
    </citation>
    <scope>NUCLEOTIDE SEQUENCE</scope>
</reference>
<dbReference type="GO" id="GO:0008234">
    <property type="term" value="F:cysteine-type peptidase activity"/>
    <property type="evidence" value="ECO:0007669"/>
    <property type="project" value="UniProtKB-KW"/>
</dbReference>
<dbReference type="PROSITE" id="PS51935">
    <property type="entry name" value="NLPC_P60"/>
    <property type="match status" value="1"/>
</dbReference>
<dbReference type="InterPro" id="IPR038765">
    <property type="entry name" value="Papain-like_cys_pep_sf"/>
</dbReference>
<dbReference type="EC" id="3.4.-.-" evidence="6"/>
<dbReference type="GO" id="GO:0006508">
    <property type="term" value="P:proteolysis"/>
    <property type="evidence" value="ECO:0007669"/>
    <property type="project" value="UniProtKB-KW"/>
</dbReference>
<evidence type="ECO:0000256" key="3">
    <source>
        <dbReference type="ARBA" id="ARBA00022801"/>
    </source>
</evidence>
<sequence>MNMPVSLSQAGLGVPARPPPALTARTARHYSCRMIRTTTRAALFALVLIGAGAGGVTGVACAEPAPQQAVLATEAQAPVQTGGRGADLVLDALSMLGVRYHYGGEHRSTGFDCSGLVRDVYQRTLGLMLPHSAAQQSREGEKIAESQLRPGDLVFFHTLRRAFSHVGIYIGNGQFIHAPRRGQPVQIESMASPYWAHRFVGARRLIQQAADIIVPSAQAEPVPTETPLVAPLPPHPVVAPPTAPGPILPQVAP</sequence>
<keyword evidence="2" id="KW-0645">Protease</keyword>
<evidence type="ECO:0000313" key="6">
    <source>
        <dbReference type="EMBL" id="OIQ87879.1"/>
    </source>
</evidence>
<keyword evidence="4" id="KW-0788">Thiol protease</keyword>
<gene>
    <name evidence="6" type="primary">mepH_8</name>
    <name evidence="6" type="ORF">GALL_302430</name>
</gene>
<evidence type="ECO:0000259" key="5">
    <source>
        <dbReference type="PROSITE" id="PS51935"/>
    </source>
</evidence>
<dbReference type="PANTHER" id="PTHR47053:SF1">
    <property type="entry name" value="MUREIN DD-ENDOPEPTIDASE MEPH-RELATED"/>
    <property type="match status" value="1"/>
</dbReference>
<dbReference type="InterPro" id="IPR051202">
    <property type="entry name" value="Peptidase_C40"/>
</dbReference>
<dbReference type="InterPro" id="IPR000064">
    <property type="entry name" value="NLP_P60_dom"/>
</dbReference>
<organism evidence="6">
    <name type="scientific">mine drainage metagenome</name>
    <dbReference type="NCBI Taxonomy" id="410659"/>
    <lineage>
        <taxon>unclassified sequences</taxon>
        <taxon>metagenomes</taxon>
        <taxon>ecological metagenomes</taxon>
    </lineage>
</organism>
<feature type="domain" description="NlpC/P60" evidence="5">
    <location>
        <begin position="82"/>
        <end position="206"/>
    </location>
</feature>
<dbReference type="Gene3D" id="3.90.1720.10">
    <property type="entry name" value="endopeptidase domain like (from Nostoc punctiforme)"/>
    <property type="match status" value="1"/>
</dbReference>
<evidence type="ECO:0000256" key="4">
    <source>
        <dbReference type="ARBA" id="ARBA00022807"/>
    </source>
</evidence>
<dbReference type="EMBL" id="MLJW01000399">
    <property type="protein sequence ID" value="OIQ87879.1"/>
    <property type="molecule type" value="Genomic_DNA"/>
</dbReference>
<comment type="similarity">
    <text evidence="1">Belongs to the peptidase C40 family.</text>
</comment>
<dbReference type="SUPFAM" id="SSF54001">
    <property type="entry name" value="Cysteine proteinases"/>
    <property type="match status" value="1"/>
</dbReference>
<protein>
    <submittedName>
        <fullName evidence="6">Murein DD-endopeptidase MepH</fullName>
        <ecNumber evidence="6">3.4.-.-</ecNumber>
    </submittedName>
</protein>
<dbReference type="Pfam" id="PF00877">
    <property type="entry name" value="NLPC_P60"/>
    <property type="match status" value="1"/>
</dbReference>
<evidence type="ECO:0000256" key="2">
    <source>
        <dbReference type="ARBA" id="ARBA00022670"/>
    </source>
</evidence>
<name>A0A1J5R743_9ZZZZ</name>
<evidence type="ECO:0000256" key="1">
    <source>
        <dbReference type="ARBA" id="ARBA00007074"/>
    </source>
</evidence>
<dbReference type="PANTHER" id="PTHR47053">
    <property type="entry name" value="MUREIN DD-ENDOPEPTIDASE MEPH-RELATED"/>
    <property type="match status" value="1"/>
</dbReference>
<accession>A0A1J5R743</accession>
<proteinExistence type="inferred from homology"/>